<dbReference type="GO" id="GO:0005680">
    <property type="term" value="C:anaphase-promoting complex"/>
    <property type="evidence" value="ECO:0007669"/>
    <property type="project" value="InterPro"/>
</dbReference>
<evidence type="ECO:0000256" key="5">
    <source>
        <dbReference type="ARBA" id="ARBA00022618"/>
    </source>
</evidence>
<dbReference type="GO" id="GO:0070979">
    <property type="term" value="P:protein K11-linked ubiquitination"/>
    <property type="evidence" value="ECO:0007669"/>
    <property type="project" value="TreeGrafter"/>
</dbReference>
<gene>
    <name evidence="14" type="ORF">KI387_019316</name>
</gene>
<dbReference type="Proteomes" id="UP000824469">
    <property type="component" value="Unassembled WGS sequence"/>
</dbReference>
<reference evidence="14 15" key="1">
    <citation type="journal article" date="2021" name="Nat. Plants">
        <title>The Taxus genome provides insights into paclitaxel biosynthesis.</title>
        <authorList>
            <person name="Xiong X."/>
            <person name="Gou J."/>
            <person name="Liao Q."/>
            <person name="Li Y."/>
            <person name="Zhou Q."/>
            <person name="Bi G."/>
            <person name="Li C."/>
            <person name="Du R."/>
            <person name="Wang X."/>
            <person name="Sun T."/>
            <person name="Guo L."/>
            <person name="Liang H."/>
            <person name="Lu P."/>
            <person name="Wu Y."/>
            <person name="Zhang Z."/>
            <person name="Ro D.K."/>
            <person name="Shang Y."/>
            <person name="Huang S."/>
            <person name="Yan J."/>
        </authorList>
    </citation>
    <scope>NUCLEOTIDE SEQUENCE [LARGE SCALE GENOMIC DNA]</scope>
    <source>
        <strain evidence="14">Ta-2019</strain>
    </source>
</reference>
<dbReference type="InterPro" id="IPR046794">
    <property type="entry name" value="Apc1_MidN"/>
</dbReference>
<keyword evidence="8" id="KW-0833">Ubl conjugation pathway</keyword>
<dbReference type="Pfam" id="PF01851">
    <property type="entry name" value="PC_rep"/>
    <property type="match status" value="1"/>
</dbReference>
<keyword evidence="10" id="KW-0131">Cell cycle</keyword>
<dbReference type="Pfam" id="PF18122">
    <property type="entry name" value="APC1_C"/>
    <property type="match status" value="1"/>
</dbReference>
<feature type="non-terminal residue" evidence="14">
    <location>
        <position position="1"/>
    </location>
</feature>
<dbReference type="EMBL" id="JAHRHJ020000004">
    <property type="protein sequence ID" value="KAH9317547.1"/>
    <property type="molecule type" value="Genomic_DNA"/>
</dbReference>
<feature type="domain" description="Anaphase-promoting complex subunit 1 middle" evidence="12">
    <location>
        <begin position="80"/>
        <end position="255"/>
    </location>
</feature>
<sequence>VLRCTLRADPVSLVMEDCINALEEGVSPSVFLYFLKSFWGQVFHSPLSEIDFKVDTEWENFSRLIMEWTRNANYAYSVQEAKTNSAWDFLLCSKMHKKYIKDPSLTGLLLSLSPQYSMSLSQSAQTDTKVSPENSSFYEQSLVEVLGTLHAVYEDYKLDILHKQDLYLLASLLSSIAACLGEENYVDYYVRDFPGILPHFPVFRRASDLKNPPNLIQWLQNRLKYGCRSQDREGLPPLLYKEGIMSVDWSRKVVAFYCLLLGSERIGKHLVSGVSFNVASGTAKSPEQWTVLSMVSEGFGLPQLDRLPYGVSLPLRHALDRCRESVPVDWPGPAYVLVGREDLALAAISRSTAVRSPHKVQSVSNHLNLIRMSAPYTLHLHPLIVPSSTTDLQEVVVSGMEKVDSAAASVIDGMEHMFNPTTQLRFGRDLRLSEVRRLLCTATPVVIHSVHGPVDEDHQAYLLHLTQRTTAQPFGRGAFTLATTGTLLTEALTIPVLEVAGRVPSMRNMIVHLSNTTGNVGDIISWAEFHNGVAAGLKIAPHQPKMSRTWITYNKPEEPNFCHAGFLMALGLHGHLRILAKSDIYDYLTQTHEATMIGTMLGLAASHRGTMHPTISKMLYVHIPSRHPPSFPELELPTHVQSAAMLAVGLLYQESTHPMTMKILLDEIGRRSGGDNVLERERYAIAAGLALGLVTLGRGNDASGFAEALVNRLFQYMSGSTESHNDLFPMDYSLEVPSSAQVMDGSSVNLDVTAPAATVALALMFLKTECEVVASRLSVPDTHYGLQFVRPDFILLRVIARNMILWDRINPSERWIQSQIPDIMKEGVRIMEDNSDDISENINMEAIIQSFANIVCGACLSIGLRYAGTENADAQELLYSYSIYFLNEIKPVASSSGARHPKGLSKYVDRATLETCLSVTILSLSLVMAGTGHLETFKLLRYLRSRIDLHGHTKYGNHMAVSMAIGFLFLGGGRCTFATNKGSIAVLLISLYPVFPTKPNDNNTHLQAFRHLYVLATEARYVQAIDVDTGRDVYIPLEITIRETANHLETTYCRVTPCILPERSILKRVQVCGPRYWPQDIHLSPTDDPWWGPMDKDDPFNGGVLYVKRKVGVCSYADDPTGCQSLLSRVMHKVSDRSKGLGSGTSLGKSCGPALSKVDHLVSTFSADPSLLAFAQLCCDVTWNNRTENEFQEFCVQVLFECVSTDRPALLQTYLYLYTTVSSLSEYASSRGAICNDTLALSSLKVAVAYSEAL</sequence>
<evidence type="ECO:0000259" key="12">
    <source>
        <dbReference type="Pfam" id="PF20518"/>
    </source>
</evidence>
<keyword evidence="6" id="KW-0677">Repeat</keyword>
<dbReference type="GO" id="GO:0051301">
    <property type="term" value="P:cell division"/>
    <property type="evidence" value="ECO:0007669"/>
    <property type="project" value="UniProtKB-KW"/>
</dbReference>
<keyword evidence="7" id="KW-0498">Mitosis</keyword>
<dbReference type="InterPro" id="IPR024990">
    <property type="entry name" value="Apc1"/>
</dbReference>
<keyword evidence="15" id="KW-1185">Reference proteome</keyword>
<comment type="caution">
    <text evidence="14">The sequence shown here is derived from an EMBL/GenBank/DDBJ whole genome shotgun (WGS) entry which is preliminary data.</text>
</comment>
<organism evidence="14 15">
    <name type="scientific">Taxus chinensis</name>
    <name type="common">Chinese yew</name>
    <name type="synonym">Taxus wallichiana var. chinensis</name>
    <dbReference type="NCBI Taxonomy" id="29808"/>
    <lineage>
        <taxon>Eukaryota</taxon>
        <taxon>Viridiplantae</taxon>
        <taxon>Streptophyta</taxon>
        <taxon>Embryophyta</taxon>
        <taxon>Tracheophyta</taxon>
        <taxon>Spermatophyta</taxon>
        <taxon>Pinopsida</taxon>
        <taxon>Pinidae</taxon>
        <taxon>Conifers II</taxon>
        <taxon>Cupressales</taxon>
        <taxon>Taxaceae</taxon>
        <taxon>Taxus</taxon>
    </lineage>
</organism>
<comment type="pathway">
    <text evidence="2">Protein modification; protein ubiquitination.</text>
</comment>
<proteinExistence type="inferred from homology"/>
<evidence type="ECO:0000256" key="2">
    <source>
        <dbReference type="ARBA" id="ARBA00004906"/>
    </source>
</evidence>
<evidence type="ECO:0000256" key="10">
    <source>
        <dbReference type="ARBA" id="ARBA00023306"/>
    </source>
</evidence>
<dbReference type="GO" id="GO:0060090">
    <property type="term" value="F:molecular adaptor activity"/>
    <property type="evidence" value="ECO:0007669"/>
    <property type="project" value="TreeGrafter"/>
</dbReference>
<keyword evidence="9" id="KW-0539">Nucleus</keyword>
<dbReference type="InterPro" id="IPR048971">
    <property type="entry name" value="Apc1_3rd"/>
</dbReference>
<evidence type="ECO:0000256" key="9">
    <source>
        <dbReference type="ARBA" id="ARBA00023242"/>
    </source>
</evidence>
<dbReference type="GO" id="GO:0031145">
    <property type="term" value="P:anaphase-promoting complex-dependent catabolic process"/>
    <property type="evidence" value="ECO:0007669"/>
    <property type="project" value="TreeGrafter"/>
</dbReference>
<dbReference type="FunFam" id="1.25.10.10:FF:000211">
    <property type="entry name" value="Anaphase-promoting complex subunit 1"/>
    <property type="match status" value="1"/>
</dbReference>
<evidence type="ECO:0000256" key="4">
    <source>
        <dbReference type="ARBA" id="ARBA00016070"/>
    </source>
</evidence>
<evidence type="ECO:0000313" key="15">
    <source>
        <dbReference type="Proteomes" id="UP000824469"/>
    </source>
</evidence>
<comment type="subcellular location">
    <subcellularLocation>
        <location evidence="1">Nucleus</location>
    </subcellularLocation>
</comment>
<feature type="domain" description="Anaphase-promoting complex subunit 1 middle" evidence="12">
    <location>
        <begin position="286"/>
        <end position="344"/>
    </location>
</feature>
<dbReference type="PANTHER" id="PTHR12827:SF3">
    <property type="entry name" value="ANAPHASE-PROMOTING COMPLEX SUBUNIT 1"/>
    <property type="match status" value="1"/>
</dbReference>
<dbReference type="Gene3D" id="1.25.10.10">
    <property type="entry name" value="Leucine-rich Repeat Variant"/>
    <property type="match status" value="2"/>
</dbReference>
<dbReference type="InterPro" id="IPR002015">
    <property type="entry name" value="Proteasome/cyclosome_rpt"/>
</dbReference>
<protein>
    <recommendedName>
        <fullName evidence="4">Anaphase-promoting complex subunit 1</fullName>
    </recommendedName>
</protein>
<name>A0AA38G6V9_TAXCH</name>
<dbReference type="PANTHER" id="PTHR12827">
    <property type="entry name" value="MEIOTIC CHECKPOINT REGULATOR TSG24 FAMILY MEMBER"/>
    <property type="match status" value="1"/>
</dbReference>
<feature type="non-terminal residue" evidence="14">
    <location>
        <position position="1254"/>
    </location>
</feature>
<evidence type="ECO:0000256" key="1">
    <source>
        <dbReference type="ARBA" id="ARBA00004123"/>
    </source>
</evidence>
<evidence type="ECO:0000256" key="8">
    <source>
        <dbReference type="ARBA" id="ARBA00022786"/>
    </source>
</evidence>
<dbReference type="Pfam" id="PF21282">
    <property type="entry name" value="APC1_3rd"/>
    <property type="match status" value="1"/>
</dbReference>
<evidence type="ECO:0000256" key="7">
    <source>
        <dbReference type="ARBA" id="ARBA00022776"/>
    </source>
</evidence>
<evidence type="ECO:0000256" key="6">
    <source>
        <dbReference type="ARBA" id="ARBA00022737"/>
    </source>
</evidence>
<evidence type="ECO:0000259" key="11">
    <source>
        <dbReference type="Pfam" id="PF18122"/>
    </source>
</evidence>
<evidence type="ECO:0000256" key="3">
    <source>
        <dbReference type="ARBA" id="ARBA00010547"/>
    </source>
</evidence>
<evidence type="ECO:0000259" key="13">
    <source>
        <dbReference type="Pfam" id="PF21282"/>
    </source>
</evidence>
<evidence type="ECO:0000313" key="14">
    <source>
        <dbReference type="EMBL" id="KAH9317547.1"/>
    </source>
</evidence>
<dbReference type="GO" id="GO:0007091">
    <property type="term" value="P:metaphase/anaphase transition of mitotic cell cycle"/>
    <property type="evidence" value="ECO:0007669"/>
    <property type="project" value="TreeGrafter"/>
</dbReference>
<keyword evidence="5" id="KW-0132">Cell division</keyword>
<dbReference type="OMA" id="CEWIESQ"/>
<feature type="domain" description="Anaphase-promoting complex subunit 1 beta-sandwich" evidence="13">
    <location>
        <begin position="1024"/>
        <end position="1084"/>
    </location>
</feature>
<comment type="similarity">
    <text evidence="3">Belongs to the APC1 family.</text>
</comment>
<dbReference type="Pfam" id="PF20518">
    <property type="entry name" value="Apc1_MidN"/>
    <property type="match status" value="2"/>
</dbReference>
<accession>A0AA38G6V9</accession>
<dbReference type="InterPro" id="IPR041221">
    <property type="entry name" value="APC1_C"/>
</dbReference>
<dbReference type="InterPro" id="IPR011989">
    <property type="entry name" value="ARM-like"/>
</dbReference>
<feature type="domain" description="Anaphase-promoting complex subunit 1 C-terminal" evidence="11">
    <location>
        <begin position="1161"/>
        <end position="1251"/>
    </location>
</feature>
<dbReference type="AlphaFoldDB" id="A0AA38G6V9"/>